<dbReference type="InterPro" id="IPR036909">
    <property type="entry name" value="Cyt_c-like_dom_sf"/>
</dbReference>
<protein>
    <submittedName>
        <fullName evidence="8">Cytochrome C</fullName>
    </submittedName>
</protein>
<keyword evidence="2 6" id="KW-0349">Heme</keyword>
<reference evidence="9" key="1">
    <citation type="submission" date="2018-09" db="EMBL/GenBank/DDBJ databases">
        <title>Paracoccus onubensis nov. sp. a moderate halophilic bacterium isolated from Gruta de las Maravillas (Aracena, Spain).</title>
        <authorList>
            <person name="Jurado V."/>
            <person name="Gutierrez-Patricio S."/>
            <person name="Gonzalez-Pimentel J.L."/>
            <person name="Miller A.Z."/>
            <person name="Laiz L."/>
            <person name="Saiz-Jimenez C."/>
        </authorList>
    </citation>
    <scope>NUCLEOTIDE SEQUENCE [LARGE SCALE GENOMIC DNA]</scope>
    <source>
        <strain evidence="9">DSM 26381</strain>
    </source>
</reference>
<dbReference type="PROSITE" id="PS51007">
    <property type="entry name" value="CYTC"/>
    <property type="match status" value="1"/>
</dbReference>
<keyword evidence="9" id="KW-1185">Reference proteome</keyword>
<evidence type="ECO:0000313" key="9">
    <source>
        <dbReference type="Proteomes" id="UP000283587"/>
    </source>
</evidence>
<dbReference type="InterPro" id="IPR009056">
    <property type="entry name" value="Cyt_c-like_dom"/>
</dbReference>
<evidence type="ECO:0000256" key="6">
    <source>
        <dbReference type="PROSITE-ProRule" id="PRU00433"/>
    </source>
</evidence>
<gene>
    <name evidence="8" type="ORF">D3P05_23290</name>
</gene>
<keyword evidence="5 6" id="KW-0408">Iron</keyword>
<sequence length="136" mass="14494">MLSAPLSGPVLAQQAGDPAAGEAEFRKCRSCHMVRDDQGNDLIKGGIIGPNLWGVVGQKIASVEGYAYGDGLRAVAEADPDMVWTEEELIAYVTDPRAWLQEKTGDAGARTKMTFKLTRNQADIVAYLASVSPGAQ</sequence>
<organism evidence="8 9">
    <name type="scientific">Paracoccus siganidrum</name>
    <dbReference type="NCBI Taxonomy" id="1276757"/>
    <lineage>
        <taxon>Bacteria</taxon>
        <taxon>Pseudomonadati</taxon>
        <taxon>Pseudomonadota</taxon>
        <taxon>Alphaproteobacteria</taxon>
        <taxon>Rhodobacterales</taxon>
        <taxon>Paracoccaceae</taxon>
        <taxon>Paracoccus</taxon>
    </lineage>
</organism>
<evidence type="ECO:0000256" key="4">
    <source>
        <dbReference type="ARBA" id="ARBA00022982"/>
    </source>
</evidence>
<evidence type="ECO:0000256" key="3">
    <source>
        <dbReference type="ARBA" id="ARBA00022723"/>
    </source>
</evidence>
<name>A0A418ZS26_9RHOB</name>
<dbReference type="Gene3D" id="1.10.760.10">
    <property type="entry name" value="Cytochrome c-like domain"/>
    <property type="match status" value="1"/>
</dbReference>
<dbReference type="GO" id="GO:0046872">
    <property type="term" value="F:metal ion binding"/>
    <property type="evidence" value="ECO:0007669"/>
    <property type="project" value="UniProtKB-KW"/>
</dbReference>
<dbReference type="Proteomes" id="UP000283587">
    <property type="component" value="Unassembled WGS sequence"/>
</dbReference>
<dbReference type="PANTHER" id="PTHR11961">
    <property type="entry name" value="CYTOCHROME C"/>
    <property type="match status" value="1"/>
</dbReference>
<keyword evidence="4" id="KW-0249">Electron transport</keyword>
<proteinExistence type="predicted"/>
<dbReference type="SUPFAM" id="SSF46626">
    <property type="entry name" value="Cytochrome c"/>
    <property type="match status" value="1"/>
</dbReference>
<keyword evidence="3 6" id="KW-0479">Metal-binding</keyword>
<accession>A0A418ZS26</accession>
<dbReference type="GO" id="GO:0020037">
    <property type="term" value="F:heme binding"/>
    <property type="evidence" value="ECO:0007669"/>
    <property type="project" value="InterPro"/>
</dbReference>
<evidence type="ECO:0000256" key="1">
    <source>
        <dbReference type="ARBA" id="ARBA00022448"/>
    </source>
</evidence>
<comment type="caution">
    <text evidence="8">The sequence shown here is derived from an EMBL/GenBank/DDBJ whole genome shotgun (WGS) entry which is preliminary data.</text>
</comment>
<dbReference type="EMBL" id="QZEW01000188">
    <property type="protein sequence ID" value="RJK99472.1"/>
    <property type="molecule type" value="Genomic_DNA"/>
</dbReference>
<evidence type="ECO:0000313" key="8">
    <source>
        <dbReference type="EMBL" id="RJK99472.1"/>
    </source>
</evidence>
<evidence type="ECO:0000256" key="5">
    <source>
        <dbReference type="ARBA" id="ARBA00023004"/>
    </source>
</evidence>
<dbReference type="OrthoDB" id="9805828at2"/>
<dbReference type="InterPro" id="IPR002327">
    <property type="entry name" value="Cyt_c_1A/1B"/>
</dbReference>
<evidence type="ECO:0000256" key="2">
    <source>
        <dbReference type="ARBA" id="ARBA00022617"/>
    </source>
</evidence>
<keyword evidence="1" id="KW-0813">Transport</keyword>
<dbReference type="GO" id="GO:0009055">
    <property type="term" value="F:electron transfer activity"/>
    <property type="evidence" value="ECO:0007669"/>
    <property type="project" value="InterPro"/>
</dbReference>
<feature type="domain" description="Cytochrome c" evidence="7">
    <location>
        <begin position="16"/>
        <end position="132"/>
    </location>
</feature>
<evidence type="ECO:0000259" key="7">
    <source>
        <dbReference type="PROSITE" id="PS51007"/>
    </source>
</evidence>
<dbReference type="AlphaFoldDB" id="A0A418ZS26"/>